<proteinExistence type="predicted"/>
<gene>
    <name evidence="1" type="ORF">UX13_C0003G0019</name>
</gene>
<reference evidence="1 2" key="1">
    <citation type="journal article" date="2015" name="Nature">
        <title>rRNA introns, odd ribosomes, and small enigmatic genomes across a large radiation of phyla.</title>
        <authorList>
            <person name="Brown C.T."/>
            <person name="Hug L.A."/>
            <person name="Thomas B.C."/>
            <person name="Sharon I."/>
            <person name="Castelle C.J."/>
            <person name="Singh A."/>
            <person name="Wilkins M.J."/>
            <person name="Williams K.H."/>
            <person name="Banfield J.F."/>
        </authorList>
    </citation>
    <scope>NUCLEOTIDE SEQUENCE [LARGE SCALE GENOMIC DNA]</scope>
</reference>
<organism evidence="1 2">
    <name type="scientific">Candidatus Woesebacteria bacterium GW2011_GWB1_45_5</name>
    <dbReference type="NCBI Taxonomy" id="1618581"/>
    <lineage>
        <taxon>Bacteria</taxon>
        <taxon>Candidatus Woeseibacteriota</taxon>
    </lineage>
</organism>
<dbReference type="EMBL" id="LCLA01000003">
    <property type="protein sequence ID" value="KKU10807.1"/>
    <property type="molecule type" value="Genomic_DNA"/>
</dbReference>
<evidence type="ECO:0000313" key="2">
    <source>
        <dbReference type="Proteomes" id="UP000034329"/>
    </source>
</evidence>
<protein>
    <submittedName>
        <fullName evidence="1">Uncharacterized protein</fullName>
    </submittedName>
</protein>
<name>A0A0G1MRP7_9BACT</name>
<comment type="caution">
    <text evidence="1">The sequence shown here is derived from an EMBL/GenBank/DDBJ whole genome shotgun (WGS) entry which is preliminary data.</text>
</comment>
<sequence>MSEDIQFKYIPPIQDFFDLLPIFHPYTLDREESKKIERMVGWAIVEIQKGVDV</sequence>
<dbReference type="AlphaFoldDB" id="A0A0G1MRP7"/>
<accession>A0A0G1MRP7</accession>
<dbReference type="Proteomes" id="UP000034329">
    <property type="component" value="Unassembled WGS sequence"/>
</dbReference>
<evidence type="ECO:0000313" key="1">
    <source>
        <dbReference type="EMBL" id="KKU10807.1"/>
    </source>
</evidence>